<dbReference type="EMBL" id="CAWYQH010000141">
    <property type="protein sequence ID" value="CAK8694069.1"/>
    <property type="molecule type" value="Genomic_DNA"/>
</dbReference>
<evidence type="ECO:0000313" key="2">
    <source>
        <dbReference type="Proteomes" id="UP001642483"/>
    </source>
</evidence>
<evidence type="ECO:0000313" key="1">
    <source>
        <dbReference type="EMBL" id="CAK8694069.1"/>
    </source>
</evidence>
<comment type="caution">
    <text evidence="1">The sequence shown here is derived from an EMBL/GenBank/DDBJ whole genome shotgun (WGS) entry which is preliminary data.</text>
</comment>
<organism evidence="1 2">
    <name type="scientific">Clavelina lepadiformis</name>
    <name type="common">Light-bulb sea squirt</name>
    <name type="synonym">Ascidia lepadiformis</name>
    <dbReference type="NCBI Taxonomy" id="159417"/>
    <lineage>
        <taxon>Eukaryota</taxon>
        <taxon>Metazoa</taxon>
        <taxon>Chordata</taxon>
        <taxon>Tunicata</taxon>
        <taxon>Ascidiacea</taxon>
        <taxon>Aplousobranchia</taxon>
        <taxon>Clavelinidae</taxon>
        <taxon>Clavelina</taxon>
    </lineage>
</organism>
<gene>
    <name evidence="1" type="ORF">CVLEPA_LOCUS27344</name>
</gene>
<keyword evidence="2" id="KW-1185">Reference proteome</keyword>
<sequence>MEPDVTEKDINEKFFQLKEETLKKFDKHSKPNSSDLIMLGRNKLSTSMDEKLKIKKVSSSINSKL</sequence>
<dbReference type="Proteomes" id="UP001642483">
    <property type="component" value="Unassembled WGS sequence"/>
</dbReference>
<name>A0ABP0GTA6_CLALP</name>
<protein>
    <submittedName>
        <fullName evidence="1">Uncharacterized protein</fullName>
    </submittedName>
</protein>
<reference evidence="1 2" key="1">
    <citation type="submission" date="2024-02" db="EMBL/GenBank/DDBJ databases">
        <authorList>
            <person name="Daric V."/>
            <person name="Darras S."/>
        </authorList>
    </citation>
    <scope>NUCLEOTIDE SEQUENCE [LARGE SCALE GENOMIC DNA]</scope>
</reference>
<proteinExistence type="predicted"/>
<accession>A0ABP0GTA6</accession>